<name>A0A815GCG2_9BILA</name>
<proteinExistence type="predicted"/>
<protein>
    <submittedName>
        <fullName evidence="2">Uncharacterized protein</fullName>
    </submittedName>
</protein>
<comment type="caution">
    <text evidence="2">The sequence shown here is derived from an EMBL/GenBank/DDBJ whole genome shotgun (WGS) entry which is preliminary data.</text>
</comment>
<sequence>MNFNSKRKREQNSQENRIKQLRQRIVQEEEEEEESEEQKEEKRLQRLQSFAFQQRSFNDEFEDKSKDFQHLDAYYQEQEEEEEESIERKQLDDFEHMERLEIEYLHEDYIEQMNQIKLVEKEEEEEEEEHEYEWQNGIIVNTNADNDDSENYNENPSEQIPWIMLDECKIQQSMKENNVPFLMNLFDIVQNYRSLEIVIRSIEKESIGDNDNDDQQRQEEQINASHIHYFQSDTGRVRGRPILVLDRCNIHWLRYQLNMRHHLLLNINDNHQHQQRFYICHENESKEKVLEYMHRTNAYRVILVLNNENTEEEKEEIKSCLLHHINKQLTNKLDQLLEHRYITKNQHQQMQIDSSRQRLNFLSFQPDLQQEDVIFRAHMTSYLGPMSALSRFLVTLLQPTYYQATPSITLLRGMDAVQALESYAQKGLLRPSTLLATFSIDDIHTIFSHNQTIQYLTRFLHDYALSESDSENISINNIIELVQLFLNHQYFIYQNKIYRQIKGSASDSPLNRLLININMFYRQQDLVEHLLVRKEIFGRNLDQAVMTWNGSPLELYHLLQNVAQKQSPSFTLRFSINQKVTYFEAELSHVNGQLNTKVNRHAIDYPFSFIPNPTDSMIRKISLVQTILHRTIQCCSNIDNFRDEQNYLESLFQQCHLSLYEIIRHIPNFTYRYIHYDSQQPPNSSQYQVYRRSLQDMEQQILSTQNEWHERFDLYCPLIGEQFIEFQENFHSILEQWSKKTRQSKPLNIDIVYRRSYP</sequence>
<feature type="coiled-coil region" evidence="1">
    <location>
        <begin position="4"/>
        <end position="48"/>
    </location>
</feature>
<dbReference type="EMBL" id="CAJNOG010000690">
    <property type="protein sequence ID" value="CAF1336914.1"/>
    <property type="molecule type" value="Genomic_DNA"/>
</dbReference>
<keyword evidence="1" id="KW-0175">Coiled coil</keyword>
<evidence type="ECO:0000313" key="2">
    <source>
        <dbReference type="EMBL" id="CAF1336914.1"/>
    </source>
</evidence>
<dbReference type="AlphaFoldDB" id="A0A815GCG2"/>
<dbReference type="EMBL" id="CAJOAZ010000445">
    <property type="protein sequence ID" value="CAF3650143.1"/>
    <property type="molecule type" value="Genomic_DNA"/>
</dbReference>
<gene>
    <name evidence="2" type="ORF">JYZ213_LOCUS34271</name>
    <name evidence="3" type="ORF">OXD698_LOCUS8972</name>
</gene>
<evidence type="ECO:0000313" key="4">
    <source>
        <dbReference type="Proteomes" id="UP000663845"/>
    </source>
</evidence>
<organism evidence="2 4">
    <name type="scientific">Adineta steineri</name>
    <dbReference type="NCBI Taxonomy" id="433720"/>
    <lineage>
        <taxon>Eukaryota</taxon>
        <taxon>Metazoa</taxon>
        <taxon>Spiralia</taxon>
        <taxon>Gnathifera</taxon>
        <taxon>Rotifera</taxon>
        <taxon>Eurotatoria</taxon>
        <taxon>Bdelloidea</taxon>
        <taxon>Adinetida</taxon>
        <taxon>Adinetidae</taxon>
        <taxon>Adineta</taxon>
    </lineage>
</organism>
<evidence type="ECO:0000313" key="3">
    <source>
        <dbReference type="EMBL" id="CAF3650143.1"/>
    </source>
</evidence>
<dbReference type="Proteomes" id="UP000663844">
    <property type="component" value="Unassembled WGS sequence"/>
</dbReference>
<evidence type="ECO:0000256" key="1">
    <source>
        <dbReference type="SAM" id="Coils"/>
    </source>
</evidence>
<reference evidence="2" key="1">
    <citation type="submission" date="2021-02" db="EMBL/GenBank/DDBJ databases">
        <authorList>
            <person name="Nowell W R."/>
        </authorList>
    </citation>
    <scope>NUCLEOTIDE SEQUENCE</scope>
</reference>
<accession>A0A815GCG2</accession>
<dbReference type="Proteomes" id="UP000663845">
    <property type="component" value="Unassembled WGS sequence"/>
</dbReference>